<comment type="caution">
    <text evidence="2">The sequence shown here is derived from an EMBL/GenBank/DDBJ whole genome shotgun (WGS) entry which is preliminary data.</text>
</comment>
<proteinExistence type="predicted"/>
<name>A0A8S3CN75_9BILA</name>
<gene>
    <name evidence="2" type="ORF">SMN809_LOCUS53409</name>
</gene>
<evidence type="ECO:0000313" key="3">
    <source>
        <dbReference type="Proteomes" id="UP000676336"/>
    </source>
</evidence>
<dbReference type="Proteomes" id="UP000676336">
    <property type="component" value="Unassembled WGS sequence"/>
</dbReference>
<organism evidence="2 3">
    <name type="scientific">Rotaria magnacalcarata</name>
    <dbReference type="NCBI Taxonomy" id="392030"/>
    <lineage>
        <taxon>Eukaryota</taxon>
        <taxon>Metazoa</taxon>
        <taxon>Spiralia</taxon>
        <taxon>Gnathifera</taxon>
        <taxon>Rotifera</taxon>
        <taxon>Eurotatoria</taxon>
        <taxon>Bdelloidea</taxon>
        <taxon>Philodinida</taxon>
        <taxon>Philodinidae</taxon>
        <taxon>Rotaria</taxon>
    </lineage>
</organism>
<evidence type="ECO:0000256" key="1">
    <source>
        <dbReference type="SAM" id="MobiDB-lite"/>
    </source>
</evidence>
<reference evidence="2" key="1">
    <citation type="submission" date="2021-02" db="EMBL/GenBank/DDBJ databases">
        <authorList>
            <person name="Nowell W R."/>
        </authorList>
    </citation>
    <scope>NUCLEOTIDE SEQUENCE</scope>
</reference>
<evidence type="ECO:0000313" key="2">
    <source>
        <dbReference type="EMBL" id="CAF4935950.1"/>
    </source>
</evidence>
<dbReference type="AlphaFoldDB" id="A0A8S3CN75"/>
<sequence>MSSDPTIEDILQHVVTNQDE</sequence>
<feature type="region of interest" description="Disordered" evidence="1">
    <location>
        <begin position="1"/>
        <end position="20"/>
    </location>
</feature>
<accession>A0A8S3CN75</accession>
<protein>
    <submittedName>
        <fullName evidence="2">Uncharacterized protein</fullName>
    </submittedName>
</protein>
<dbReference type="EMBL" id="CAJOBI010183669">
    <property type="protein sequence ID" value="CAF4935950.1"/>
    <property type="molecule type" value="Genomic_DNA"/>
</dbReference>
<feature type="non-terminal residue" evidence="2">
    <location>
        <position position="20"/>
    </location>
</feature>